<evidence type="ECO:0000313" key="3">
    <source>
        <dbReference type="Proteomes" id="UP001352852"/>
    </source>
</evidence>
<feature type="transmembrane region" description="Helical" evidence="1">
    <location>
        <begin position="157"/>
        <end position="175"/>
    </location>
</feature>
<sequence length="297" mass="33165">MLANSSSSNDSHPGPDLSIISYSQCLITRPSSFIYTTFIAINVVFFLPLFIFILCYGFQQWWKKGSKSSASAVSNSDCFTYHMVIMELIGVTGCIISFGGIYCGELKAVKAGTTLFSFTWYGEGFFQNLTCVEHFLAVVHPITYLTLRNKGGIRIRNVAVGCVWLLCFVGMGLAIKDNYIIMDSCIILLTITVTPYCCLTVLWVLNHPGPGEQGTWQERADQSKQRAFYTVLAIMGVFILRLAWSVIWIVNLVRANANCVVMTCEVLFNLPSTLVLPLLFLQRAGKLACWKKDVYSD</sequence>
<keyword evidence="1" id="KW-1133">Transmembrane helix</keyword>
<evidence type="ECO:0000313" key="2">
    <source>
        <dbReference type="EMBL" id="MED6284891.1"/>
    </source>
</evidence>
<evidence type="ECO:0000256" key="1">
    <source>
        <dbReference type="SAM" id="Phobius"/>
    </source>
</evidence>
<name>A0ABU7ECY8_9TELE</name>
<feature type="transmembrane region" description="Helical" evidence="1">
    <location>
        <begin position="33"/>
        <end position="58"/>
    </location>
</feature>
<organism evidence="2 3">
    <name type="scientific">Characodon lateralis</name>
    <dbReference type="NCBI Taxonomy" id="208331"/>
    <lineage>
        <taxon>Eukaryota</taxon>
        <taxon>Metazoa</taxon>
        <taxon>Chordata</taxon>
        <taxon>Craniata</taxon>
        <taxon>Vertebrata</taxon>
        <taxon>Euteleostomi</taxon>
        <taxon>Actinopterygii</taxon>
        <taxon>Neopterygii</taxon>
        <taxon>Teleostei</taxon>
        <taxon>Neoteleostei</taxon>
        <taxon>Acanthomorphata</taxon>
        <taxon>Ovalentaria</taxon>
        <taxon>Atherinomorphae</taxon>
        <taxon>Cyprinodontiformes</taxon>
        <taxon>Goodeidae</taxon>
        <taxon>Characodon</taxon>
    </lineage>
</organism>
<gene>
    <name evidence="2" type="ORF">CHARACLAT_023514</name>
</gene>
<feature type="transmembrane region" description="Helical" evidence="1">
    <location>
        <begin position="255"/>
        <end position="281"/>
    </location>
</feature>
<accession>A0ABU7ECY8</accession>
<feature type="transmembrane region" description="Helical" evidence="1">
    <location>
        <begin position="227"/>
        <end position="249"/>
    </location>
</feature>
<reference evidence="2 3" key="1">
    <citation type="submission" date="2021-06" db="EMBL/GenBank/DDBJ databases">
        <authorList>
            <person name="Palmer J.M."/>
        </authorList>
    </citation>
    <scope>NUCLEOTIDE SEQUENCE [LARGE SCALE GENOMIC DNA]</scope>
    <source>
        <strain evidence="2 3">CL_MEX2019</strain>
        <tissue evidence="2">Muscle</tissue>
    </source>
</reference>
<keyword evidence="1" id="KW-0472">Membrane</keyword>
<dbReference type="Gene3D" id="1.20.1070.10">
    <property type="entry name" value="Rhodopsin 7-helix transmembrane proteins"/>
    <property type="match status" value="1"/>
</dbReference>
<keyword evidence="3" id="KW-1185">Reference proteome</keyword>
<feature type="transmembrane region" description="Helical" evidence="1">
    <location>
        <begin position="181"/>
        <end position="206"/>
    </location>
</feature>
<evidence type="ECO:0008006" key="4">
    <source>
        <dbReference type="Google" id="ProtNLM"/>
    </source>
</evidence>
<comment type="caution">
    <text evidence="2">The sequence shown here is derived from an EMBL/GenBank/DDBJ whole genome shotgun (WGS) entry which is preliminary data.</text>
</comment>
<dbReference type="EMBL" id="JAHUTJ010051684">
    <property type="protein sequence ID" value="MED6284891.1"/>
    <property type="molecule type" value="Genomic_DNA"/>
</dbReference>
<keyword evidence="1" id="KW-0812">Transmembrane</keyword>
<dbReference type="Proteomes" id="UP001352852">
    <property type="component" value="Unassembled WGS sequence"/>
</dbReference>
<feature type="transmembrane region" description="Helical" evidence="1">
    <location>
        <begin position="79"/>
        <end position="102"/>
    </location>
</feature>
<proteinExistence type="predicted"/>
<protein>
    <recommendedName>
        <fullName evidence="4">G-protein coupled receptors family 1 profile domain-containing protein</fullName>
    </recommendedName>
</protein>
<dbReference type="SUPFAM" id="SSF81321">
    <property type="entry name" value="Family A G protein-coupled receptor-like"/>
    <property type="match status" value="1"/>
</dbReference>